<evidence type="ECO:0000313" key="10">
    <source>
        <dbReference type="Proteomes" id="UP001610334"/>
    </source>
</evidence>
<evidence type="ECO:0000256" key="1">
    <source>
        <dbReference type="ARBA" id="ARBA00001974"/>
    </source>
</evidence>
<name>A0ABR4GTG7_9EURO</name>
<proteinExistence type="inferred from homology"/>
<dbReference type="Gene3D" id="3.50.50.60">
    <property type="entry name" value="FAD/NAD(P)-binding domain"/>
    <property type="match status" value="2"/>
</dbReference>
<keyword evidence="5" id="KW-0521">NADP</keyword>
<dbReference type="InterPro" id="IPR050775">
    <property type="entry name" value="FAD-binding_Monooxygenases"/>
</dbReference>
<evidence type="ECO:0000256" key="6">
    <source>
        <dbReference type="ARBA" id="ARBA00023002"/>
    </source>
</evidence>
<evidence type="ECO:0000256" key="7">
    <source>
        <dbReference type="ARBA" id="ARBA00023033"/>
    </source>
</evidence>
<dbReference type="SUPFAM" id="SSF51905">
    <property type="entry name" value="FAD/NAD(P)-binding domain"/>
    <property type="match status" value="2"/>
</dbReference>
<keyword evidence="7" id="KW-0503">Monooxygenase</keyword>
<keyword evidence="10" id="KW-1185">Reference proteome</keyword>
<comment type="cofactor">
    <cofactor evidence="1">
        <name>FAD</name>
        <dbReference type="ChEBI" id="CHEBI:57692"/>
    </cofactor>
</comment>
<keyword evidence="4" id="KW-0274">FAD</keyword>
<sequence>MTVSNGIMDLDALIIGAGFSGIYLLHKLRDKLKLNVKIFEAESSIGGTWNNNRYPGARVDCPIPLYAYSSPEVWESWTWKEMYPGQKEIKAYFDHVDRVWEIRKDCFLNSRTVRTTDKKVVTAKYLLVAVGFASKLYLPPWKGIDLFKGTIYHSAHWPEDIEVDVKGKKIAVIGTGSTGVQIFQEWAKVADEATLFQRTPNLCLPIRQKKLSAEEQLNNKGGYMDYLAKCATTFSGLEYQPFPRNTFNGTKEEREAYWESLYNLGGFCFWQNNYQDFITNLEANHAVYDFWARKTRARIQDPEKRDLLAPLVPPHPFGAKRPSLEQDFYEQFNKPNVHIANTSRHPIVELTPTGIATADGKVHKVDVIAVATGFDAVTGGLLQLGLKDVNGVGLDEQWKDGMSTYLGMAISGFPNMFLPYSLQAPTAFANRPTLIEFQGDWITSCIRKMEMESIRSIAATPEAEGVWNDEVNTVANMTLLPLAKSWYMGSNIPGKPVQLLNYVGGLTIYRQRCAKVLDEDFLGFKKA</sequence>
<dbReference type="Pfam" id="PF07992">
    <property type="entry name" value="Pyr_redox_2"/>
    <property type="match status" value="1"/>
</dbReference>
<dbReference type="PANTHER" id="PTHR43098">
    <property type="entry name" value="L-ORNITHINE N(5)-MONOOXYGENASE-RELATED"/>
    <property type="match status" value="1"/>
</dbReference>
<organism evidence="9 10">
    <name type="scientific">Aspergillus granulosus</name>
    <dbReference type="NCBI Taxonomy" id="176169"/>
    <lineage>
        <taxon>Eukaryota</taxon>
        <taxon>Fungi</taxon>
        <taxon>Dikarya</taxon>
        <taxon>Ascomycota</taxon>
        <taxon>Pezizomycotina</taxon>
        <taxon>Eurotiomycetes</taxon>
        <taxon>Eurotiomycetidae</taxon>
        <taxon>Eurotiales</taxon>
        <taxon>Aspergillaceae</taxon>
        <taxon>Aspergillus</taxon>
        <taxon>Aspergillus subgen. Nidulantes</taxon>
    </lineage>
</organism>
<dbReference type="Proteomes" id="UP001610334">
    <property type="component" value="Unassembled WGS sequence"/>
</dbReference>
<evidence type="ECO:0000256" key="3">
    <source>
        <dbReference type="ARBA" id="ARBA00022630"/>
    </source>
</evidence>
<comment type="caution">
    <text evidence="9">The sequence shown here is derived from an EMBL/GenBank/DDBJ whole genome shotgun (WGS) entry which is preliminary data.</text>
</comment>
<comment type="similarity">
    <text evidence="2">Belongs to the FAD-binding monooxygenase family.</text>
</comment>
<dbReference type="InterPro" id="IPR023753">
    <property type="entry name" value="FAD/NAD-binding_dom"/>
</dbReference>
<keyword evidence="3" id="KW-0285">Flavoprotein</keyword>
<gene>
    <name evidence="9" type="ORF">BJX63DRAFT_441032</name>
</gene>
<evidence type="ECO:0000256" key="2">
    <source>
        <dbReference type="ARBA" id="ARBA00010139"/>
    </source>
</evidence>
<dbReference type="PANTHER" id="PTHR43098:SF3">
    <property type="entry name" value="L-ORNITHINE N(5)-MONOOXYGENASE-RELATED"/>
    <property type="match status" value="1"/>
</dbReference>
<keyword evidence="6" id="KW-0560">Oxidoreductase</keyword>
<evidence type="ECO:0000259" key="8">
    <source>
        <dbReference type="Pfam" id="PF07992"/>
    </source>
</evidence>
<protein>
    <recommendedName>
        <fullName evidence="8">FAD/NAD(P)-binding domain-containing protein</fullName>
    </recommendedName>
</protein>
<dbReference type="InterPro" id="IPR036188">
    <property type="entry name" value="FAD/NAD-bd_sf"/>
</dbReference>
<evidence type="ECO:0000313" key="9">
    <source>
        <dbReference type="EMBL" id="KAL2802332.1"/>
    </source>
</evidence>
<reference evidence="9 10" key="1">
    <citation type="submission" date="2024-07" db="EMBL/GenBank/DDBJ databases">
        <title>Section-level genome sequencing and comparative genomics of Aspergillus sections Usti and Cavernicolus.</title>
        <authorList>
            <consortium name="Lawrence Berkeley National Laboratory"/>
            <person name="Nybo J.L."/>
            <person name="Vesth T.C."/>
            <person name="Theobald S."/>
            <person name="Frisvad J.C."/>
            <person name="Larsen T.O."/>
            <person name="Kjaerboelling I."/>
            <person name="Rothschild-Mancinelli K."/>
            <person name="Lyhne E.K."/>
            <person name="Kogle M.E."/>
            <person name="Barry K."/>
            <person name="Clum A."/>
            <person name="Na H."/>
            <person name="Ledsgaard L."/>
            <person name="Lin J."/>
            <person name="Lipzen A."/>
            <person name="Kuo A."/>
            <person name="Riley R."/>
            <person name="Mondo S."/>
            <person name="Labutti K."/>
            <person name="Haridas S."/>
            <person name="Pangalinan J."/>
            <person name="Salamov A.A."/>
            <person name="Simmons B.A."/>
            <person name="Magnuson J.K."/>
            <person name="Chen J."/>
            <person name="Drula E."/>
            <person name="Henrissat B."/>
            <person name="Wiebenga A."/>
            <person name="Lubbers R.J."/>
            <person name="Gomes A.C."/>
            <person name="Makela M.R."/>
            <person name="Stajich J."/>
            <person name="Grigoriev I.V."/>
            <person name="Mortensen U.H."/>
            <person name="De Vries R.P."/>
            <person name="Baker S.E."/>
            <person name="Andersen M.R."/>
        </authorList>
    </citation>
    <scope>NUCLEOTIDE SEQUENCE [LARGE SCALE GENOMIC DNA]</scope>
    <source>
        <strain evidence="9 10">CBS 588.65</strain>
    </source>
</reference>
<evidence type="ECO:0000256" key="4">
    <source>
        <dbReference type="ARBA" id="ARBA00022827"/>
    </source>
</evidence>
<feature type="domain" description="FAD/NAD(P)-binding" evidence="8">
    <location>
        <begin position="11"/>
        <end position="214"/>
    </location>
</feature>
<evidence type="ECO:0000256" key="5">
    <source>
        <dbReference type="ARBA" id="ARBA00022857"/>
    </source>
</evidence>
<dbReference type="EMBL" id="JBFXLT010000190">
    <property type="protein sequence ID" value="KAL2802332.1"/>
    <property type="molecule type" value="Genomic_DNA"/>
</dbReference>
<accession>A0ABR4GTG7</accession>